<dbReference type="Proteomes" id="UP000093795">
    <property type="component" value="Unassembled WGS sequence"/>
</dbReference>
<accession>A0A1A3BM52</accession>
<protein>
    <submittedName>
        <fullName evidence="2">PE family protein</fullName>
    </submittedName>
</protein>
<evidence type="ECO:0000259" key="1">
    <source>
        <dbReference type="Pfam" id="PF00934"/>
    </source>
</evidence>
<dbReference type="AlphaFoldDB" id="A0A1A3BM52"/>
<gene>
    <name evidence="2" type="ORF">A9X01_00285</name>
</gene>
<organism evidence="2 3">
    <name type="scientific">Mycobacterium asiaticum</name>
    <dbReference type="NCBI Taxonomy" id="1790"/>
    <lineage>
        <taxon>Bacteria</taxon>
        <taxon>Bacillati</taxon>
        <taxon>Actinomycetota</taxon>
        <taxon>Actinomycetes</taxon>
        <taxon>Mycobacteriales</taxon>
        <taxon>Mycobacteriaceae</taxon>
        <taxon>Mycobacterium</taxon>
    </lineage>
</organism>
<evidence type="ECO:0000313" key="2">
    <source>
        <dbReference type="EMBL" id="OBI74476.1"/>
    </source>
</evidence>
<dbReference type="InterPro" id="IPR000084">
    <property type="entry name" value="PE-PGRS_N"/>
</dbReference>
<proteinExistence type="predicted"/>
<reference evidence="2 3" key="1">
    <citation type="submission" date="2016-06" db="EMBL/GenBank/DDBJ databases">
        <authorList>
            <person name="Kjaerup R.B."/>
            <person name="Dalgaard T.S."/>
            <person name="Juul-Madsen H.R."/>
        </authorList>
    </citation>
    <scope>NUCLEOTIDE SEQUENCE [LARGE SCALE GENOMIC DNA]</scope>
    <source>
        <strain evidence="2 3">1081914.2</strain>
    </source>
</reference>
<dbReference type="SUPFAM" id="SSF140459">
    <property type="entry name" value="PE/PPE dimer-like"/>
    <property type="match status" value="1"/>
</dbReference>
<comment type="caution">
    <text evidence="2">The sequence shown here is derived from an EMBL/GenBank/DDBJ whole genome shotgun (WGS) entry which is preliminary data.</text>
</comment>
<dbReference type="EMBL" id="LZKQ01000305">
    <property type="protein sequence ID" value="OBI74476.1"/>
    <property type="molecule type" value="Genomic_DNA"/>
</dbReference>
<dbReference type="Gene3D" id="1.10.287.850">
    <property type="entry name" value="HP0062-like domain"/>
    <property type="match status" value="1"/>
</dbReference>
<dbReference type="Pfam" id="PF00934">
    <property type="entry name" value="PE"/>
    <property type="match status" value="1"/>
</dbReference>
<dbReference type="InterPro" id="IPR038332">
    <property type="entry name" value="PPE_sf"/>
</dbReference>
<name>A0A1A3BM52_MYCAS</name>
<feature type="domain" description="PE" evidence="1">
    <location>
        <begin position="5"/>
        <end position="75"/>
    </location>
</feature>
<evidence type="ECO:0000313" key="3">
    <source>
        <dbReference type="Proteomes" id="UP000093795"/>
    </source>
</evidence>
<sequence length="75" mass="7325">MSSFVIIAPEILSTASADLRGIGSAVRAANAAASIATTQIAAAGADEVSAALAGVFGGFAAEYQALSAQIAVFHD</sequence>